<dbReference type="EMBL" id="CP022188">
    <property type="protein sequence ID" value="AWI81745.1"/>
    <property type="molecule type" value="Genomic_DNA"/>
</dbReference>
<dbReference type="Gene3D" id="3.10.450.40">
    <property type="match status" value="1"/>
</dbReference>
<organism evidence="3 4">
    <name type="scientific">Parazoarcus communis</name>
    <dbReference type="NCBI Taxonomy" id="41977"/>
    <lineage>
        <taxon>Bacteria</taxon>
        <taxon>Pseudomonadati</taxon>
        <taxon>Pseudomonadota</taxon>
        <taxon>Betaproteobacteria</taxon>
        <taxon>Rhodocyclales</taxon>
        <taxon>Zoogloeaceae</taxon>
        <taxon>Parazoarcus</taxon>
    </lineage>
</organism>
<evidence type="ECO:0000313" key="3">
    <source>
        <dbReference type="EMBL" id="AWI81745.1"/>
    </source>
</evidence>
<feature type="domain" description="PepSY" evidence="2">
    <location>
        <begin position="52"/>
        <end position="105"/>
    </location>
</feature>
<proteinExistence type="predicted"/>
<dbReference type="Proteomes" id="UP000244902">
    <property type="component" value="Chromosome"/>
</dbReference>
<dbReference type="InterPro" id="IPR025711">
    <property type="entry name" value="PepSY"/>
</dbReference>
<dbReference type="RefSeq" id="WP_108976665.1">
    <property type="nucleotide sequence ID" value="NZ_CP022188.1"/>
</dbReference>
<protein>
    <recommendedName>
        <fullName evidence="2">PepSY domain-containing protein</fullName>
    </recommendedName>
</protein>
<accession>A0A2U8HAF7</accession>
<dbReference type="OrthoDB" id="8527445at2"/>
<feature type="signal peptide" evidence="1">
    <location>
        <begin position="1"/>
        <end position="27"/>
    </location>
</feature>
<evidence type="ECO:0000259" key="2">
    <source>
        <dbReference type="Pfam" id="PF03413"/>
    </source>
</evidence>
<sequence>MRSFAARLVAILLVAGALLPASGGAPALASDAHDHDRARRALEAGEVMPLRDIIDSVEQSHPGQIIEIELERDDGRWLYELKLLRADGSMAKLLVDARDGRVLSVTGRRTDDERRMEGRR</sequence>
<gene>
    <name evidence="3" type="ORF">CEW87_21770</name>
</gene>
<evidence type="ECO:0000256" key="1">
    <source>
        <dbReference type="SAM" id="SignalP"/>
    </source>
</evidence>
<keyword evidence="1" id="KW-0732">Signal</keyword>
<reference evidence="3 4" key="1">
    <citation type="submission" date="2017-06" db="EMBL/GenBank/DDBJ databases">
        <title>Azoarcus sp. TSNA42 complete genome sequence.</title>
        <authorList>
            <person name="Woo J.-H."/>
            <person name="Kim H.-S."/>
        </authorList>
    </citation>
    <scope>NUCLEOTIDE SEQUENCE [LARGE SCALE GENOMIC DNA]</scope>
    <source>
        <strain evidence="3 4">TSNA42</strain>
    </source>
</reference>
<evidence type="ECO:0000313" key="4">
    <source>
        <dbReference type="Proteomes" id="UP000244902"/>
    </source>
</evidence>
<dbReference type="Pfam" id="PF03413">
    <property type="entry name" value="PepSY"/>
    <property type="match status" value="1"/>
</dbReference>
<dbReference type="AlphaFoldDB" id="A0A2U8HAF7"/>
<name>A0A2U8HAF7_9RHOO</name>
<feature type="chain" id="PRO_5015922412" description="PepSY domain-containing protein" evidence="1">
    <location>
        <begin position="28"/>
        <end position="120"/>
    </location>
</feature>